<evidence type="ECO:0000313" key="2">
    <source>
        <dbReference type="Proteomes" id="UP000266841"/>
    </source>
</evidence>
<dbReference type="AlphaFoldDB" id="K0SXK7"/>
<dbReference type="Proteomes" id="UP000266841">
    <property type="component" value="Unassembled WGS sequence"/>
</dbReference>
<organism evidence="1 2">
    <name type="scientific">Thalassiosira oceanica</name>
    <name type="common">Marine diatom</name>
    <dbReference type="NCBI Taxonomy" id="159749"/>
    <lineage>
        <taxon>Eukaryota</taxon>
        <taxon>Sar</taxon>
        <taxon>Stramenopiles</taxon>
        <taxon>Ochrophyta</taxon>
        <taxon>Bacillariophyta</taxon>
        <taxon>Coscinodiscophyceae</taxon>
        <taxon>Thalassiosirophycidae</taxon>
        <taxon>Thalassiosirales</taxon>
        <taxon>Thalassiosiraceae</taxon>
        <taxon>Thalassiosira</taxon>
    </lineage>
</organism>
<reference evidence="1 2" key="1">
    <citation type="journal article" date="2012" name="Genome Biol.">
        <title>Genome and low-iron response of an oceanic diatom adapted to chronic iron limitation.</title>
        <authorList>
            <person name="Lommer M."/>
            <person name="Specht M."/>
            <person name="Roy A.S."/>
            <person name="Kraemer L."/>
            <person name="Andreson R."/>
            <person name="Gutowska M.A."/>
            <person name="Wolf J."/>
            <person name="Bergner S.V."/>
            <person name="Schilhabel M.B."/>
            <person name="Klostermeier U.C."/>
            <person name="Beiko R.G."/>
            <person name="Rosenstiel P."/>
            <person name="Hippler M."/>
            <person name="Laroche J."/>
        </authorList>
    </citation>
    <scope>NUCLEOTIDE SEQUENCE [LARGE SCALE GENOMIC DNA]</scope>
    <source>
        <strain evidence="1 2">CCMP1005</strain>
    </source>
</reference>
<evidence type="ECO:0000313" key="1">
    <source>
        <dbReference type="EMBL" id="EJK65711.1"/>
    </source>
</evidence>
<keyword evidence="2" id="KW-1185">Reference proteome</keyword>
<accession>K0SXK7</accession>
<comment type="caution">
    <text evidence="1">The sequence shown here is derived from an EMBL/GenBank/DDBJ whole genome shotgun (WGS) entry which is preliminary data.</text>
</comment>
<proteinExistence type="predicted"/>
<protein>
    <submittedName>
        <fullName evidence="1">Uncharacterized protein</fullName>
    </submittedName>
</protein>
<dbReference type="EMBL" id="AGNL01015547">
    <property type="protein sequence ID" value="EJK65711.1"/>
    <property type="molecule type" value="Genomic_DNA"/>
</dbReference>
<sequence>MKRCGGRVLVPEGAGNRDIADQICEKESWIGIETLESTKQGQDIDQCVYDRVQIHAVSSPASQPLRYGSLLACLCVPLRLATATPSPSVHCIARSSSLLTYELSLPPSVCMDAHSSQGWDIVWYDIVDEGHAVKNSRSSTPDSRFQKPPT</sequence>
<name>K0SXK7_THAOC</name>
<gene>
    <name evidence="1" type="ORF">THAOC_13404</name>
</gene>